<name>A0A0C5VKR4_9GAMM</name>
<keyword evidence="9 20" id="KW-0812">Transmembrane</keyword>
<dbReference type="InterPro" id="IPR005805">
    <property type="entry name" value="Rieske_Fe-S_prot_C"/>
</dbReference>
<evidence type="ECO:0000256" key="18">
    <source>
        <dbReference type="ARBA" id="ARBA00023157"/>
    </source>
</evidence>
<evidence type="ECO:0000256" key="8">
    <source>
        <dbReference type="ARBA" id="ARBA00022475"/>
    </source>
</evidence>
<evidence type="ECO:0000259" key="22">
    <source>
        <dbReference type="PROSITE" id="PS51296"/>
    </source>
</evidence>
<dbReference type="PANTHER" id="PTHR10134">
    <property type="entry name" value="CYTOCHROME B-C1 COMPLEX SUBUNIT RIESKE, MITOCHONDRIAL"/>
    <property type="match status" value="1"/>
</dbReference>
<comment type="subunit">
    <text evidence="4 21">The main subunits of complex b-c1 are: cytochrome b, cytochrome c1 and the Rieske protein.</text>
</comment>
<dbReference type="PATRIC" id="fig|1445510.3.peg.1906"/>
<dbReference type="GO" id="GO:0051537">
    <property type="term" value="F:2 iron, 2 sulfur cluster binding"/>
    <property type="evidence" value="ECO:0007669"/>
    <property type="project" value="UniProtKB-KW"/>
</dbReference>
<reference evidence="23 24" key="1">
    <citation type="submission" date="2014-01" db="EMBL/GenBank/DDBJ databases">
        <title>Full genme sequencing of cellulolytic bacterium Gynuella sunshinyii YC6258T gen. nov., sp. nov.</title>
        <authorList>
            <person name="Khan H."/>
            <person name="Chung E.J."/>
            <person name="Chung Y.R."/>
        </authorList>
    </citation>
    <scope>NUCLEOTIDE SEQUENCE [LARGE SCALE GENOMIC DNA]</scope>
    <source>
        <strain evidence="23 24">YC6258</strain>
    </source>
</reference>
<evidence type="ECO:0000256" key="19">
    <source>
        <dbReference type="ARBA" id="ARBA00029351"/>
    </source>
</evidence>
<evidence type="ECO:0000256" key="16">
    <source>
        <dbReference type="ARBA" id="ARBA00023014"/>
    </source>
</evidence>
<gene>
    <name evidence="23" type="ORF">YC6258_01949</name>
</gene>
<evidence type="ECO:0000256" key="14">
    <source>
        <dbReference type="ARBA" id="ARBA00022989"/>
    </source>
</evidence>
<dbReference type="GO" id="GO:0016491">
    <property type="term" value="F:oxidoreductase activity"/>
    <property type="evidence" value="ECO:0007669"/>
    <property type="project" value="UniProtKB-KW"/>
</dbReference>
<dbReference type="EMBL" id="CP007142">
    <property type="protein sequence ID" value="AJQ93993.1"/>
    <property type="molecule type" value="Genomic_DNA"/>
</dbReference>
<evidence type="ECO:0000256" key="5">
    <source>
        <dbReference type="ARBA" id="ARBA00012951"/>
    </source>
</evidence>
<evidence type="ECO:0000313" key="24">
    <source>
        <dbReference type="Proteomes" id="UP000032266"/>
    </source>
</evidence>
<keyword evidence="17 20" id="KW-0472">Membrane</keyword>
<dbReference type="PROSITE" id="PS51296">
    <property type="entry name" value="RIESKE"/>
    <property type="match status" value="1"/>
</dbReference>
<dbReference type="PROSITE" id="PS51318">
    <property type="entry name" value="TAT"/>
    <property type="match status" value="1"/>
</dbReference>
<keyword evidence="13 20" id="KW-0249">Electron transport</keyword>
<evidence type="ECO:0000256" key="20">
    <source>
        <dbReference type="RuleBase" id="RU004494"/>
    </source>
</evidence>
<dbReference type="STRING" id="1445510.YC6258_01949"/>
<evidence type="ECO:0000256" key="3">
    <source>
        <dbReference type="ARBA" id="ARBA00010651"/>
    </source>
</evidence>
<dbReference type="Pfam" id="PF00355">
    <property type="entry name" value="Rieske"/>
    <property type="match status" value="1"/>
</dbReference>
<dbReference type="Gene3D" id="2.102.10.10">
    <property type="entry name" value="Rieske [2Fe-2S] iron-sulphur domain"/>
    <property type="match status" value="1"/>
</dbReference>
<keyword evidence="18" id="KW-1015">Disulfide bond</keyword>
<dbReference type="AlphaFoldDB" id="A0A0C5VKR4"/>
<feature type="transmembrane region" description="Helical" evidence="20">
    <location>
        <begin position="12"/>
        <end position="34"/>
    </location>
</feature>
<dbReference type="Pfam" id="PF10399">
    <property type="entry name" value="UCR_Fe-S_N"/>
    <property type="match status" value="1"/>
</dbReference>
<comment type="similarity">
    <text evidence="3">Belongs to the Rieske iron-sulfur protein family.</text>
</comment>
<dbReference type="KEGG" id="gsn:YC6258_01949"/>
<evidence type="ECO:0000256" key="13">
    <source>
        <dbReference type="ARBA" id="ARBA00022982"/>
    </source>
</evidence>
<keyword evidence="7 20" id="KW-0813">Transport</keyword>
<evidence type="ECO:0000256" key="15">
    <source>
        <dbReference type="ARBA" id="ARBA00023004"/>
    </source>
</evidence>
<evidence type="ECO:0000256" key="6">
    <source>
        <dbReference type="ARBA" id="ARBA00019816"/>
    </source>
</evidence>
<comment type="catalytic activity">
    <reaction evidence="19 20">
        <text>a quinol + 2 Fe(III)-[cytochrome c](out) = a quinone + 2 Fe(II)-[cytochrome c](out) + 2 H(+)(out)</text>
        <dbReference type="Rhea" id="RHEA:11484"/>
        <dbReference type="Rhea" id="RHEA-COMP:10350"/>
        <dbReference type="Rhea" id="RHEA-COMP:14399"/>
        <dbReference type="ChEBI" id="CHEBI:15378"/>
        <dbReference type="ChEBI" id="CHEBI:24646"/>
        <dbReference type="ChEBI" id="CHEBI:29033"/>
        <dbReference type="ChEBI" id="CHEBI:29034"/>
        <dbReference type="ChEBI" id="CHEBI:132124"/>
        <dbReference type="EC" id="7.1.1.8"/>
    </reaction>
</comment>
<evidence type="ECO:0000256" key="2">
    <source>
        <dbReference type="ARBA" id="ARBA00004162"/>
    </source>
</evidence>
<comment type="subcellular location">
    <subcellularLocation>
        <location evidence="2">Cell membrane</location>
        <topology evidence="2">Single-pass membrane protein</topology>
    </subcellularLocation>
</comment>
<dbReference type="OrthoDB" id="9767869at2"/>
<keyword evidence="15" id="KW-0408">Iron</keyword>
<organism evidence="23 24">
    <name type="scientific">Gynuella sunshinyii YC6258</name>
    <dbReference type="NCBI Taxonomy" id="1445510"/>
    <lineage>
        <taxon>Bacteria</taxon>
        <taxon>Pseudomonadati</taxon>
        <taxon>Pseudomonadota</taxon>
        <taxon>Gammaproteobacteria</taxon>
        <taxon>Oceanospirillales</taxon>
        <taxon>Saccharospirillaceae</taxon>
        <taxon>Gynuella</taxon>
    </lineage>
</organism>
<keyword evidence="10" id="KW-0001">2Fe-2S</keyword>
<dbReference type="InterPro" id="IPR006317">
    <property type="entry name" value="Ubiquinol_cyt_c_Rdtase_Fe-S-su"/>
</dbReference>
<evidence type="ECO:0000256" key="11">
    <source>
        <dbReference type="ARBA" id="ARBA00022723"/>
    </source>
</evidence>
<keyword evidence="16" id="KW-0411">Iron-sulfur</keyword>
<keyword evidence="8" id="KW-1003">Cell membrane</keyword>
<keyword evidence="24" id="KW-1185">Reference proteome</keyword>
<dbReference type="GO" id="GO:0008121">
    <property type="term" value="F:quinol-cytochrome-c reductase activity"/>
    <property type="evidence" value="ECO:0007669"/>
    <property type="project" value="UniProtKB-EC"/>
</dbReference>
<evidence type="ECO:0000256" key="4">
    <source>
        <dbReference type="ARBA" id="ARBA00011649"/>
    </source>
</evidence>
<keyword evidence="14 20" id="KW-1133">Transmembrane helix</keyword>
<evidence type="ECO:0000256" key="9">
    <source>
        <dbReference type="ARBA" id="ARBA00022692"/>
    </source>
</evidence>
<dbReference type="GO" id="GO:0046872">
    <property type="term" value="F:metal ion binding"/>
    <property type="evidence" value="ECO:0007669"/>
    <property type="project" value="UniProtKB-KW"/>
</dbReference>
<dbReference type="InterPro" id="IPR019470">
    <property type="entry name" value="Ubiq_cytC_Rdtase_Fe-S_su_TAT"/>
</dbReference>
<dbReference type="InterPro" id="IPR036922">
    <property type="entry name" value="Rieske_2Fe-2S_sf"/>
</dbReference>
<evidence type="ECO:0000256" key="10">
    <source>
        <dbReference type="ARBA" id="ARBA00022714"/>
    </source>
</evidence>
<dbReference type="RefSeq" id="WP_044616617.1">
    <property type="nucleotide sequence ID" value="NZ_CP007142.1"/>
</dbReference>
<protein>
    <recommendedName>
        <fullName evidence="6 20">Ubiquinol-cytochrome c reductase iron-sulfur subunit</fullName>
        <ecNumber evidence="5 20">7.1.1.8</ecNumber>
    </recommendedName>
</protein>
<evidence type="ECO:0000256" key="17">
    <source>
        <dbReference type="ARBA" id="ARBA00023136"/>
    </source>
</evidence>
<keyword evidence="12" id="KW-1278">Translocase</keyword>
<feature type="domain" description="Rieske" evidence="22">
    <location>
        <begin position="87"/>
        <end position="193"/>
    </location>
</feature>
<dbReference type="Proteomes" id="UP000032266">
    <property type="component" value="Chromosome"/>
</dbReference>
<evidence type="ECO:0000313" key="23">
    <source>
        <dbReference type="EMBL" id="AJQ93993.1"/>
    </source>
</evidence>
<dbReference type="NCBIfam" id="TIGR01416">
    <property type="entry name" value="Rieske_proteo"/>
    <property type="match status" value="1"/>
</dbReference>
<accession>A0A0C5VKR4</accession>
<dbReference type="InterPro" id="IPR017941">
    <property type="entry name" value="Rieske_2Fe-2S"/>
</dbReference>
<dbReference type="InterPro" id="IPR006311">
    <property type="entry name" value="TAT_signal"/>
</dbReference>
<dbReference type="SUPFAM" id="SSF50022">
    <property type="entry name" value="ISP domain"/>
    <property type="match status" value="1"/>
</dbReference>
<dbReference type="HOGENOM" id="CLU_055690_0_2_6"/>
<evidence type="ECO:0000256" key="12">
    <source>
        <dbReference type="ARBA" id="ARBA00022967"/>
    </source>
</evidence>
<dbReference type="EC" id="7.1.1.8" evidence="5 20"/>
<dbReference type="PRINTS" id="PR00162">
    <property type="entry name" value="RIESKE"/>
</dbReference>
<evidence type="ECO:0000256" key="21">
    <source>
        <dbReference type="RuleBase" id="RU004497"/>
    </source>
</evidence>
<comment type="function">
    <text evidence="1">Component of the ubiquinol-cytochrome c reductase complex (complex III or cytochrome b-c1 complex), which is a respiratory chain that generates an electrochemical potential coupled to ATP synthesis.</text>
</comment>
<sequence>MTQGGVNKGRRRFLGAATAAVGAVGVVGVAVPFVKSWNPSEKAKAVGGPVSVDLSKIDVGAMITEEWRGKPIYILKRSPEVMKELDSKALKDRLLDPESDNAAQQPAYAKNDARAINDSDILVVEGVCTHLGCAPKLFYEVQPESFDPKWPGGFFCPCHGSKYDLSGRVFSGVPAPANLVVPPHHYDGSTLIVGEDGGAA</sequence>
<proteinExistence type="inferred from homology"/>
<dbReference type="Gene3D" id="1.20.5.510">
    <property type="entry name" value="Single helix bin"/>
    <property type="match status" value="1"/>
</dbReference>
<keyword evidence="11" id="KW-0479">Metal-binding</keyword>
<comment type="miscellaneous">
    <text evidence="20">The Rieske protein is a high potential 2Fe-2S protein.</text>
</comment>
<keyword evidence="23" id="KW-0560">Oxidoreductase</keyword>
<dbReference type="GO" id="GO:0005886">
    <property type="term" value="C:plasma membrane"/>
    <property type="evidence" value="ECO:0007669"/>
    <property type="project" value="UniProtKB-SubCell"/>
</dbReference>
<comment type="cofactor">
    <cofactor evidence="20">
        <name>[2Fe-2S] cluster</name>
        <dbReference type="ChEBI" id="CHEBI:190135"/>
    </cofactor>
    <text evidence="20">Binds 1 [2Fe-2S] cluster per subunit.</text>
</comment>
<evidence type="ECO:0000256" key="1">
    <source>
        <dbReference type="ARBA" id="ARBA00002444"/>
    </source>
</evidence>
<dbReference type="InterPro" id="IPR014349">
    <property type="entry name" value="Rieske_Fe-S_prot"/>
</dbReference>
<dbReference type="CDD" id="cd03470">
    <property type="entry name" value="Rieske_cytochrome_bc1"/>
    <property type="match status" value="1"/>
</dbReference>
<evidence type="ECO:0000256" key="7">
    <source>
        <dbReference type="ARBA" id="ARBA00022448"/>
    </source>
</evidence>